<dbReference type="Gene3D" id="1.10.10.10">
    <property type="entry name" value="Winged helix-like DNA-binding domain superfamily/Winged helix DNA-binding domain"/>
    <property type="match status" value="1"/>
</dbReference>
<evidence type="ECO:0000259" key="1">
    <source>
        <dbReference type="PROSITE" id="PS50987"/>
    </source>
</evidence>
<dbReference type="Pfam" id="PF12840">
    <property type="entry name" value="HTH_20"/>
    <property type="match status" value="1"/>
</dbReference>
<dbReference type="InterPro" id="IPR036388">
    <property type="entry name" value="WH-like_DNA-bd_sf"/>
</dbReference>
<gene>
    <name evidence="2" type="ordered locus">Rru_A0386</name>
</gene>
<dbReference type="GO" id="GO:0046686">
    <property type="term" value="P:response to cadmium ion"/>
    <property type="evidence" value="ECO:0007669"/>
    <property type="project" value="TreeGrafter"/>
</dbReference>
<dbReference type="GO" id="GO:0097063">
    <property type="term" value="F:cadmium ion sensor activity"/>
    <property type="evidence" value="ECO:0007669"/>
    <property type="project" value="TreeGrafter"/>
</dbReference>
<dbReference type="InterPro" id="IPR011991">
    <property type="entry name" value="ArsR-like_HTH"/>
</dbReference>
<evidence type="ECO:0000313" key="2">
    <source>
        <dbReference type="EMBL" id="ABC21191.1"/>
    </source>
</evidence>
<dbReference type="DNASU" id="3833796"/>
<keyword evidence="3" id="KW-1185">Reference proteome</keyword>
<dbReference type="GO" id="GO:0032791">
    <property type="term" value="F:lead ion binding"/>
    <property type="evidence" value="ECO:0007669"/>
    <property type="project" value="TreeGrafter"/>
</dbReference>
<dbReference type="PROSITE" id="PS50987">
    <property type="entry name" value="HTH_ARSR_2"/>
    <property type="match status" value="1"/>
</dbReference>
<dbReference type="AlphaFoldDB" id="Q2RXF4"/>
<proteinExistence type="predicted"/>
<dbReference type="STRING" id="269796.Rru_A0386"/>
<dbReference type="SMART" id="SM00418">
    <property type="entry name" value="HTH_ARSR"/>
    <property type="match status" value="1"/>
</dbReference>
<accession>Q2RXF4</accession>
<dbReference type="GO" id="GO:0003677">
    <property type="term" value="F:DNA binding"/>
    <property type="evidence" value="ECO:0007669"/>
    <property type="project" value="TreeGrafter"/>
</dbReference>
<dbReference type="GO" id="GO:0003700">
    <property type="term" value="F:DNA-binding transcription factor activity"/>
    <property type="evidence" value="ECO:0007669"/>
    <property type="project" value="InterPro"/>
</dbReference>
<dbReference type="HOGENOM" id="CLU_077964_0_1_5"/>
<dbReference type="SUPFAM" id="SSF46785">
    <property type="entry name" value="Winged helix' DNA-binding domain"/>
    <property type="match status" value="1"/>
</dbReference>
<dbReference type="KEGG" id="rru:Rru_A0386"/>
<dbReference type="PANTHER" id="PTHR39168">
    <property type="entry name" value="TRANSCRIPTIONAL REGULATOR-RELATED"/>
    <property type="match status" value="1"/>
</dbReference>
<evidence type="ECO:0000313" key="3">
    <source>
        <dbReference type="Proteomes" id="UP000001929"/>
    </source>
</evidence>
<dbReference type="GO" id="GO:0010288">
    <property type="term" value="P:response to lead ion"/>
    <property type="evidence" value="ECO:0007669"/>
    <property type="project" value="TreeGrafter"/>
</dbReference>
<reference evidence="2 3" key="1">
    <citation type="journal article" date="2011" name="Stand. Genomic Sci.">
        <title>Complete genome sequence of Rhodospirillum rubrum type strain (S1).</title>
        <authorList>
            <person name="Munk A.C."/>
            <person name="Copeland A."/>
            <person name="Lucas S."/>
            <person name="Lapidus A."/>
            <person name="Del Rio T.G."/>
            <person name="Barry K."/>
            <person name="Detter J.C."/>
            <person name="Hammon N."/>
            <person name="Israni S."/>
            <person name="Pitluck S."/>
            <person name="Brettin T."/>
            <person name="Bruce D."/>
            <person name="Han C."/>
            <person name="Tapia R."/>
            <person name="Gilna P."/>
            <person name="Schmutz J."/>
            <person name="Larimer F."/>
            <person name="Land M."/>
            <person name="Kyrpides N.C."/>
            <person name="Mavromatis K."/>
            <person name="Richardson P."/>
            <person name="Rohde M."/>
            <person name="Goker M."/>
            <person name="Klenk H.P."/>
            <person name="Zhang Y."/>
            <person name="Roberts G.P."/>
            <person name="Reslewic S."/>
            <person name="Schwartz D.C."/>
        </authorList>
    </citation>
    <scope>NUCLEOTIDE SEQUENCE [LARGE SCALE GENOMIC DNA]</scope>
    <source>
        <strain evidence="3">ATCC 11170 / ATH 1.1.1 / DSM 467 / LMG 4362 / NCIMB 8255 / S1</strain>
    </source>
</reference>
<dbReference type="InterPro" id="IPR036390">
    <property type="entry name" value="WH_DNA-bd_sf"/>
</dbReference>
<dbReference type="InterPro" id="IPR001845">
    <property type="entry name" value="HTH_ArsR_DNA-bd_dom"/>
</dbReference>
<name>Q2RXF4_RHORT</name>
<dbReference type="CDD" id="cd00090">
    <property type="entry name" value="HTH_ARSR"/>
    <property type="match status" value="1"/>
</dbReference>
<feature type="domain" description="HTH arsR-type" evidence="1">
    <location>
        <begin position="1"/>
        <end position="94"/>
    </location>
</feature>
<sequence>MKEGPDISQVATLIGDPARANMLTALMAGKALTAGELAGEAGITLPTASGHLRKLETGGLILARKQGRHKYFTLAGPEIAHLLEVLMGFASARGHLRTRTGPRDGALRGARVCYNHLAGEAGVQMFDAMMAREYLGLAAQGLTVTDSGRRFVTDLGIDLDGLQAKRRPLCRECLDWSERRSHLAGSLGRGLFELMLRENWLEKTPGTRIVTFRPSGLKRFTDLFGPPPPL</sequence>
<dbReference type="PRINTS" id="PR00778">
    <property type="entry name" value="HTHARSR"/>
</dbReference>
<dbReference type="PhylomeDB" id="Q2RXF4"/>
<protein>
    <submittedName>
        <fullName evidence="2">Transcriptional regulator, ArsR family</fullName>
    </submittedName>
</protein>
<dbReference type="EMBL" id="CP000230">
    <property type="protein sequence ID" value="ABC21191.1"/>
    <property type="molecule type" value="Genomic_DNA"/>
</dbReference>
<dbReference type="EnsemblBacteria" id="ABC21191">
    <property type="protein sequence ID" value="ABC21191"/>
    <property type="gene ID" value="Rru_A0386"/>
</dbReference>
<dbReference type="PANTHER" id="PTHR39168:SF1">
    <property type="entry name" value="TRANSCRIPTIONAL REGULATORY PROTEIN"/>
    <property type="match status" value="1"/>
</dbReference>
<dbReference type="Proteomes" id="UP000001929">
    <property type="component" value="Chromosome"/>
</dbReference>
<dbReference type="PATRIC" id="fig|269796.9.peg.443"/>
<dbReference type="RefSeq" id="WP_011388139.1">
    <property type="nucleotide sequence ID" value="NC_007643.1"/>
</dbReference>
<dbReference type="InterPro" id="IPR052543">
    <property type="entry name" value="HTH_Metal-responsive_Reg"/>
</dbReference>
<organism evidence="2 3">
    <name type="scientific">Rhodospirillum rubrum (strain ATCC 11170 / ATH 1.1.1 / DSM 467 / LMG 4362 / NCIMB 8255 / S1)</name>
    <dbReference type="NCBI Taxonomy" id="269796"/>
    <lineage>
        <taxon>Bacteria</taxon>
        <taxon>Pseudomonadati</taxon>
        <taxon>Pseudomonadota</taxon>
        <taxon>Alphaproteobacteria</taxon>
        <taxon>Rhodospirillales</taxon>
        <taxon>Rhodospirillaceae</taxon>
        <taxon>Rhodospirillum</taxon>
    </lineage>
</organism>
<dbReference type="eggNOG" id="COG0640">
    <property type="taxonomic scope" value="Bacteria"/>
</dbReference>